<keyword evidence="8 11" id="KW-0472">Membrane</keyword>
<feature type="transmembrane region" description="Helical" evidence="11">
    <location>
        <begin position="947"/>
        <end position="966"/>
    </location>
</feature>
<evidence type="ECO:0000313" key="17">
    <source>
        <dbReference type="EMBL" id="KAF7493179.1"/>
    </source>
</evidence>
<evidence type="ECO:0000313" key="19">
    <source>
        <dbReference type="Proteomes" id="UP000070412"/>
    </source>
</evidence>
<feature type="transmembrane region" description="Helical" evidence="11">
    <location>
        <begin position="1062"/>
        <end position="1087"/>
    </location>
</feature>
<dbReference type="Proteomes" id="UP000070412">
    <property type="component" value="Unassembled WGS sequence"/>
</dbReference>
<feature type="domain" description="Piezo TM25-28" evidence="13">
    <location>
        <begin position="1222"/>
        <end position="1442"/>
    </location>
</feature>
<feature type="transmembrane region" description="Helical" evidence="11">
    <location>
        <begin position="1908"/>
        <end position="1933"/>
    </location>
</feature>
<evidence type="ECO:0000256" key="1">
    <source>
        <dbReference type="ARBA" id="ARBA00004651"/>
    </source>
</evidence>
<keyword evidence="6 11" id="KW-1133">Transmembrane helix</keyword>
<evidence type="ECO:0000256" key="3">
    <source>
        <dbReference type="ARBA" id="ARBA00022448"/>
    </source>
</evidence>
<keyword evidence="7" id="KW-0406">Ion transport</keyword>
<dbReference type="Pfam" id="PF12166">
    <property type="entry name" value="Piezo_cap"/>
    <property type="match status" value="1"/>
</dbReference>
<comment type="similarity">
    <text evidence="2">Belongs to the PIEZO (TC 1.A.75) family.</text>
</comment>
<feature type="transmembrane region" description="Helical" evidence="11">
    <location>
        <begin position="2272"/>
        <end position="2288"/>
    </location>
</feature>
<dbReference type="GO" id="GO:0008381">
    <property type="term" value="F:mechanosensitive monoatomic ion channel activity"/>
    <property type="evidence" value="ECO:0007669"/>
    <property type="project" value="InterPro"/>
</dbReference>
<feature type="domain" description="Piezo TM1-24" evidence="15">
    <location>
        <begin position="27"/>
        <end position="780"/>
    </location>
</feature>
<dbReference type="Pfam" id="PF24874">
    <property type="entry name" value="Piezo_THU9_anchor"/>
    <property type="match status" value="1"/>
</dbReference>
<dbReference type="InterPro" id="IPR027272">
    <property type="entry name" value="Piezo"/>
</dbReference>
<dbReference type="Pfam" id="PF23188">
    <property type="entry name" value="THU_Piezo1"/>
    <property type="match status" value="1"/>
</dbReference>
<feature type="transmembrane region" description="Helical" evidence="11">
    <location>
        <begin position="2234"/>
        <end position="2252"/>
    </location>
</feature>
<feature type="transmembrane region" description="Helical" evidence="11">
    <location>
        <begin position="1255"/>
        <end position="1276"/>
    </location>
</feature>
<sequence>MDLGLVLCYIFQKVLIPFILGITVIARQNIISSIYLILLLIGPILPSPTADNFLRGSNGIYLKINILISAIANLAHLISQIIFVTLFNYPEAIDYCSFNGQLLNFIGIHRYDGTSVFNIIRLGCLDFIVLAINCLTFFFCKKTYILKQANSTKDTVNMTLDLRLNDDAALEVPNNRVLAERQWQARKRKLKKDKAQRLSYYLREIVFWTTLCAAAILEPSITSSIYFFYFLFLGTWFSLNHKFTMGYQYFRIFIAMFVAGHFLMLFLYQFLLIRPILPPDNINARLFGVIEYTSLNCTDAREFVLNDYHFVRFFHPITLILLYFISVNLIRTVLTNRESIQNFSLEDEGLKYLDEAERKPLLSKNVIQLDNFNSVKITDDAPLLQSGRIFRRYDSMIERTSSLCENNHHQTIDSLNASKNASISSRGALETNIHSSLPPTTPISIRMTPFFKTVRKDNRFSLFCFQLITMVKQASYVITLIVMMTWSITYHSWLSFILLLASCIIWMTPNSRQTCLRSSPLLVIYAMFLVLGQYIYSFNLSDKELPVFVHSISINEIGFKKYGEFSYQPLAVKIFYTIFFWITLSQYNESLKTPTTLEASSTGFLPLFNMRQRSRSQTIQDPNIEQSFSSQSRMFDAMIKCLKGILIKYWIWIVAIMLMVMSLSESKVVIYRIVYMFLFMIFTCLFLISLKWWRKLIYPFWLVVIFYSMIILIAIYTYQFNHFPEYWKKYFKIDLELQEDLGLVVYDNDAFVLFKELFTPTFFIIITIIQVHFVHKDFLEFSNIDAILIRLRRNSPEDHFSADINQEKSNLEQIPKSPSNEDDISRDIDTRSQPTQSEISLQTVISRKVFNERKNSGQANYGQKIVIDSPKISLKKDIQQILSKFYDYSSCFYQKFIEVLWCASEVHINKLVYICIMIVVIRDISVMNVLFVFLAIFAMIFIRFEKILCFIFALWAAILVLLKMSFQLKISQRISWETDCTDNHYNQTLIDNRAYIGFIQTDNIFNYIWEYLLLIIVLVLRKVLQLSQNLRNHLEYDKEISFAGVIFPEIDRKQADKSFINLVKYFCNYGFYKFGVEICLVLMTITIGNHSDIFSVIYCIWLIAFILLNRQECQKYWKYLISFIAISIPYQYLMCLGIPPGLCLQYPWSDIQYSDLEWYYLPTFNHPLPKNKLYLDFILFYFLCRQNFYFRSEKKLRELGGSNLEAFKETTSHEVFDFFSFGTTAFDTFKSYFLVCFFWITLAVLFLAGTTRINLFGLGYVLGSFIFLWNGNEFFLKPVRSIFKSWTLIILYTCIVMFLKSLIQVFVVTLLRNHLCWLVQLLGITYHQNESIDSRTKELLDVCPTTEAGLLWDGICLTFLLIQKRIFCSHYFKYLIREIKAQQFLASRGAELIHEIQAQEVSEQEIAEREVMEKIKQKMDRIKEAQQKMFANQARSIKYHKQDNYDYDLAPYSDIGDTFERASMFSEELDHVSTILPTVYSPTPSIPTISSPQSAATFQPGYFEVYNVAPIPPIDMSTSSQATFISFSFGTGSTDQDQKLAQLSPTVQNYDIKNSHITPAKNSDLKKVETSSLVSIHRQTSHSSCKVLMHVSGRNSYDFISVKSGGYYMFDDKETDVCDLSYNTRESLIPDPEGREIKNIAKSKGFTAFCSKLMKGESSNYQEPILVSAEQTDIGESSKDSPIISVEREKIRADSSLPTSSTFLSASASQTLDKSLKDFEYQYDDTLTSGYMRKPPTEHRDSPAFQDEKTIKPVKSIHVKRIENWCDFIRKFTESIVISLTSTLNAVSRDYRFVAKRLTAEKKCLKKVIEVKESEGINYDFVADPVWKKSTLAKLSNLTEDKLEKVTKSDSNNVMSIWGADETTCISKSNRHIYMVSLDSKYIDTSIYIHFFRSIFYAILSRSEIICYITIVINQITSASILSLPLPLMAFLWGSLSVPRPSKSFWVTCITYIEIVVVVKYVFQFNFWRWIDEAKLSAVWWPRLLGIEKKENYANYDLILLLVLFFHRFMLKSLGLWDLSETEIKAYMTNAELLQSHKDEESASSIKIIKKKSVAKKLKSSKPEHASCRNEIPKNSEPNEQNENLETIPSSSKMIVQSINDNEPTPVLDLDELTSEIDLDDCNCMDTLAVISKKIKSQIILMCRPLYKFLHNVLHPPYRITYDVYALMFLCDFINFFILVFGFYAFGSGYSSSEDVARFLEENKIPIGFLITLLVQFSQIIIDRAIYLRKYIEGKLIFQIIIVIFTHIWLFFALPAMTDKAFTDKTNLPPKLWYIFKCIYFLLSAFQIRSGYPTRILGNTFCKKYNFINLCLFKTYMLIPFVYDLRMYMDWIWTDTSLVLDEWSLMEDIFVNLYQRKCELKLDEEFPEPRGRAKKRFFKYLLGGFWVIIIIALIWGPLVLFAFGRAVGEINPPIGATFELEIAGYQPLFKMSVTDSGLMQINDRKWSKLHSTFRKDSVAQTFINGYDQKDVFIVNLNGNSTAVWGISPPSQKILESELLSNQTLLNMKLTYYLTRKKTKTQDMETTIYDEYFMELHPTKDVQLRRKLAEMIASNYEQKPVVIPHIFPNYLRAPEKGKPIVVKELQKIKNTGNTSNKTMNFRNLSILLKKGNYENDNSTTTSWWEIHDDCQNSLDYLDEFFQDLIQTERCQFIPVIVFNDKVFIGLLAFLSGYGIIGIYTTFVFLVSRWVRGLNSESSFKVIYTRMPNVDRVLQLCLDIYLVRESREFELEEDLYAKLIFLYRSPETLIKWTKINEEINNSNPIQSANR</sequence>
<dbReference type="PANTHER" id="PTHR47049">
    <property type="entry name" value="PIEZO-TYPE MECHANOSENSITIVE ION CHANNEL HOMOLOG"/>
    <property type="match status" value="1"/>
</dbReference>
<dbReference type="InterPro" id="IPR031805">
    <property type="entry name" value="Piezo_TM25-28"/>
</dbReference>
<feature type="transmembrane region" description="Helical" evidence="11">
    <location>
        <begin position="565"/>
        <end position="584"/>
    </location>
</feature>
<keyword evidence="4" id="KW-1003">Cell membrane</keyword>
<dbReference type="InterPro" id="IPR056769">
    <property type="entry name" value="Piezo_TM1-24"/>
</dbReference>
<feature type="transmembrane region" description="Helical" evidence="11">
    <location>
        <begin position="1231"/>
        <end position="1249"/>
    </location>
</feature>
<evidence type="ECO:0000256" key="2">
    <source>
        <dbReference type="ARBA" id="ARBA00007821"/>
    </source>
</evidence>
<dbReference type="PANTHER" id="PTHR47049:SF2">
    <property type="entry name" value="PIEZO-TYPE MECHANOSENSITIVE ION CHANNEL HOMOLOG"/>
    <property type="match status" value="1"/>
</dbReference>
<dbReference type="Pfam" id="PF15917">
    <property type="entry name" value="Piezo_TM25-28"/>
    <property type="match status" value="1"/>
</dbReference>
<dbReference type="EMBL" id="WVUK01000056">
    <property type="protein sequence ID" value="KAF7493179.1"/>
    <property type="molecule type" value="Genomic_DNA"/>
</dbReference>
<feature type="transmembrane region" description="Helical" evidence="11">
    <location>
        <begin position="1945"/>
        <end position="1963"/>
    </location>
</feature>
<keyword evidence="9" id="KW-0407">Ion channel</keyword>
<accession>A0A834R8V8</accession>
<feature type="transmembrane region" description="Helical" evidence="11">
    <location>
        <begin position="7"/>
        <end position="26"/>
    </location>
</feature>
<evidence type="ECO:0000313" key="18">
    <source>
        <dbReference type="EnsemblMetazoa" id="KAF7493179.1"/>
    </source>
</evidence>
<feature type="transmembrane region" description="Helical" evidence="11">
    <location>
        <begin position="252"/>
        <end position="271"/>
    </location>
</feature>
<reference evidence="17" key="2">
    <citation type="submission" date="2020-01" db="EMBL/GenBank/DDBJ databases">
        <authorList>
            <person name="Korhonen P.K.K."/>
            <person name="Guangxu M.G."/>
            <person name="Wang T.W."/>
            <person name="Stroehlein A.J.S."/>
            <person name="Young N.D."/>
            <person name="Ang C.-S.A."/>
            <person name="Fernando D.W.F."/>
            <person name="Lu H.L."/>
            <person name="Taylor S.T."/>
            <person name="Ehtesham M.E.M."/>
            <person name="Najaraj S.H.N."/>
            <person name="Harsha G.H.G."/>
            <person name="Madugundu A.M."/>
            <person name="Renuse S.R."/>
            <person name="Holt D.H."/>
            <person name="Pandey A.P."/>
            <person name="Papenfuss A.P."/>
            <person name="Gasser R.B.G."/>
            <person name="Fischer K.F."/>
        </authorList>
    </citation>
    <scope>NUCLEOTIDE SEQUENCE</scope>
    <source>
        <strain evidence="17">SSS_KF_BRIS2020</strain>
    </source>
</reference>
<feature type="region of interest" description="Disordered" evidence="10">
    <location>
        <begin position="811"/>
        <end position="835"/>
    </location>
</feature>
<feature type="transmembrane region" description="Helical" evidence="11">
    <location>
        <begin position="2661"/>
        <end position="2685"/>
    </location>
</feature>
<evidence type="ECO:0000256" key="11">
    <source>
        <dbReference type="SAM" id="Phobius"/>
    </source>
</evidence>
<name>A0A834R8V8_SARSC</name>
<dbReference type="Pfam" id="PF24871">
    <property type="entry name" value="Piezo_TM1-24"/>
    <property type="match status" value="1"/>
</dbReference>
<dbReference type="OrthoDB" id="303066at2759"/>
<feature type="transmembrane region" description="Helical" evidence="11">
    <location>
        <begin position="1116"/>
        <end position="1139"/>
    </location>
</feature>
<feature type="transmembrane region" description="Helical" evidence="11">
    <location>
        <begin position="700"/>
        <end position="718"/>
    </location>
</feature>
<feature type="transmembrane region" description="Helical" evidence="11">
    <location>
        <begin position="1093"/>
        <end position="1109"/>
    </location>
</feature>
<keyword evidence="5 11" id="KW-0812">Transmembrane</keyword>
<evidence type="ECO:0000259" key="13">
    <source>
        <dbReference type="Pfam" id="PF15917"/>
    </source>
</evidence>
<feature type="domain" description="Piezo transmembrane helical unit" evidence="14">
    <location>
        <begin position="1901"/>
        <end position="2018"/>
    </location>
</feature>
<comment type="subcellular location">
    <subcellularLocation>
        <location evidence="1">Cell membrane</location>
        <topology evidence="1">Multi-pass membrane protein</topology>
    </subcellularLocation>
</comment>
<feature type="transmembrane region" description="Helical" evidence="11">
    <location>
        <begin position="66"/>
        <end position="89"/>
    </location>
</feature>
<evidence type="ECO:0000256" key="9">
    <source>
        <dbReference type="ARBA" id="ARBA00023303"/>
    </source>
</evidence>
<feature type="transmembrane region" description="Helical" evidence="11">
    <location>
        <begin position="32"/>
        <end position="54"/>
    </location>
</feature>
<evidence type="ECO:0000256" key="7">
    <source>
        <dbReference type="ARBA" id="ARBA00023065"/>
    </source>
</evidence>
<feature type="transmembrane region" description="Helical" evidence="11">
    <location>
        <begin position="2205"/>
        <end position="2222"/>
    </location>
</feature>
<feature type="compositionally biased region" description="Basic and acidic residues" evidence="10">
    <location>
        <begin position="2061"/>
        <end position="2074"/>
    </location>
</feature>
<evidence type="ECO:0000256" key="8">
    <source>
        <dbReference type="ARBA" id="ARBA00023136"/>
    </source>
</evidence>
<feature type="transmembrane region" description="Helical" evidence="11">
    <location>
        <begin position="641"/>
        <end position="663"/>
    </location>
</feature>
<dbReference type="GO" id="GO:0005886">
    <property type="term" value="C:plasma membrane"/>
    <property type="evidence" value="ECO:0007669"/>
    <property type="project" value="UniProtKB-SubCell"/>
</dbReference>
<keyword evidence="19" id="KW-1185">Reference proteome</keyword>
<reference evidence="19" key="1">
    <citation type="journal article" date="2020" name="PLoS Negl. Trop. Dis.">
        <title>High-quality nuclear genome for Sarcoptes scabiei-A critical resource for a neglected parasite.</title>
        <authorList>
            <person name="Korhonen P.K."/>
            <person name="Gasser R.B."/>
            <person name="Ma G."/>
            <person name="Wang T."/>
            <person name="Stroehlein A.J."/>
            <person name="Young N.D."/>
            <person name="Ang C.S."/>
            <person name="Fernando D.D."/>
            <person name="Lu H.C."/>
            <person name="Taylor S."/>
            <person name="Reynolds S.L."/>
            <person name="Mofiz E."/>
            <person name="Najaraj S.H."/>
            <person name="Gowda H."/>
            <person name="Madugundu A."/>
            <person name="Renuse S."/>
            <person name="Holt D."/>
            <person name="Pandey A."/>
            <person name="Papenfuss A.T."/>
            <person name="Fischer K."/>
        </authorList>
    </citation>
    <scope>NUCLEOTIDE SEQUENCE [LARGE SCALE GENOMIC DNA]</scope>
</reference>
<keyword evidence="3" id="KW-0813">Transport</keyword>
<feature type="transmembrane region" description="Helical" evidence="11">
    <location>
        <begin position="223"/>
        <end position="240"/>
    </location>
</feature>
<feature type="transmembrane region" description="Helical" evidence="11">
    <location>
        <begin position="1288"/>
        <end position="1311"/>
    </location>
</feature>
<evidence type="ECO:0000259" key="16">
    <source>
        <dbReference type="Pfam" id="PF24874"/>
    </source>
</evidence>
<dbReference type="InterPro" id="IPR031334">
    <property type="entry name" value="Piezo_cap_dom"/>
</dbReference>
<feature type="transmembrane region" description="Helical" evidence="11">
    <location>
        <begin position="2380"/>
        <end position="2403"/>
    </location>
</feature>
<feature type="transmembrane region" description="Helical" evidence="11">
    <location>
        <begin position="911"/>
        <end position="940"/>
    </location>
</feature>
<feature type="transmembrane region" description="Helical" evidence="11">
    <location>
        <begin position="669"/>
        <end position="688"/>
    </location>
</feature>
<gene>
    <name evidence="17" type="ORF">SSS_2567</name>
</gene>
<reference evidence="18" key="3">
    <citation type="submission" date="2022-06" db="UniProtKB">
        <authorList>
            <consortium name="EnsemblMetazoa"/>
        </authorList>
    </citation>
    <scope>IDENTIFICATION</scope>
</reference>
<evidence type="ECO:0000259" key="12">
    <source>
        <dbReference type="Pfam" id="PF12166"/>
    </source>
</evidence>
<evidence type="ECO:0000256" key="5">
    <source>
        <dbReference type="ARBA" id="ARBA00022692"/>
    </source>
</evidence>
<evidence type="ECO:0000256" key="4">
    <source>
        <dbReference type="ARBA" id="ARBA00022475"/>
    </source>
</evidence>
<feature type="region of interest" description="Disordered" evidence="10">
    <location>
        <begin position="2058"/>
        <end position="2084"/>
    </location>
</feature>
<feature type="domain" description="Piezo non-specific cation channel cap" evidence="12">
    <location>
        <begin position="2439"/>
        <end position="2752"/>
    </location>
</feature>
<evidence type="ECO:0000259" key="14">
    <source>
        <dbReference type="Pfam" id="PF23188"/>
    </source>
</evidence>
<organism evidence="17">
    <name type="scientific">Sarcoptes scabiei</name>
    <name type="common">Itch mite</name>
    <name type="synonym">Acarus scabiei</name>
    <dbReference type="NCBI Taxonomy" id="52283"/>
    <lineage>
        <taxon>Eukaryota</taxon>
        <taxon>Metazoa</taxon>
        <taxon>Ecdysozoa</taxon>
        <taxon>Arthropoda</taxon>
        <taxon>Chelicerata</taxon>
        <taxon>Arachnida</taxon>
        <taxon>Acari</taxon>
        <taxon>Acariformes</taxon>
        <taxon>Sarcoptiformes</taxon>
        <taxon>Astigmata</taxon>
        <taxon>Psoroptidia</taxon>
        <taxon>Sarcoptoidea</taxon>
        <taxon>Sarcoptidae</taxon>
        <taxon>Sarcoptinae</taxon>
        <taxon>Sarcoptes</taxon>
    </lineage>
</organism>
<feature type="domain" description="Piezo THU9 and anchor" evidence="16">
    <location>
        <begin position="2163"/>
        <end position="2402"/>
    </location>
</feature>
<evidence type="ECO:0000259" key="15">
    <source>
        <dbReference type="Pfam" id="PF24871"/>
    </source>
</evidence>
<feature type="transmembrane region" description="Helical" evidence="11">
    <location>
        <begin position="519"/>
        <end position="536"/>
    </location>
</feature>
<feature type="transmembrane region" description="Helical" evidence="11">
    <location>
        <begin position="198"/>
        <end position="217"/>
    </location>
</feature>
<evidence type="ECO:0000256" key="10">
    <source>
        <dbReference type="SAM" id="MobiDB-lite"/>
    </source>
</evidence>
<feature type="transmembrane region" description="Helical" evidence="11">
    <location>
        <begin position="119"/>
        <end position="140"/>
    </location>
</feature>
<dbReference type="InterPro" id="IPR056770">
    <property type="entry name" value="Piezo_THU9_anchor"/>
</dbReference>
<dbReference type="InterPro" id="IPR056768">
    <property type="entry name" value="THU_Piezo"/>
</dbReference>
<feature type="transmembrane region" description="Helical" evidence="11">
    <location>
        <begin position="2164"/>
        <end position="2185"/>
    </location>
</feature>
<feature type="transmembrane region" description="Helical" evidence="11">
    <location>
        <begin position="460"/>
        <end position="484"/>
    </location>
</feature>
<proteinExistence type="inferred from homology"/>
<evidence type="ECO:0000256" key="6">
    <source>
        <dbReference type="ARBA" id="ARBA00022989"/>
    </source>
</evidence>
<dbReference type="EnsemblMetazoa" id="SSS_2567s_mrna">
    <property type="protein sequence ID" value="KAF7493179.1"/>
    <property type="gene ID" value="SSS_2567"/>
</dbReference>
<protein>
    <submittedName>
        <fullName evidence="17">Piezo-type mechanosensitive ion channel component 2</fullName>
    </submittedName>
</protein>
<feature type="transmembrane region" description="Helical" evidence="11">
    <location>
        <begin position="313"/>
        <end position="334"/>
    </location>
</feature>
<feature type="transmembrane region" description="Helical" evidence="11">
    <location>
        <begin position="490"/>
        <end position="507"/>
    </location>
</feature>